<dbReference type="AlphaFoldDB" id="A0A9E6Y0C9"/>
<dbReference type="GO" id="GO:0046487">
    <property type="term" value="P:glyoxylate metabolic process"/>
    <property type="evidence" value="ECO:0007669"/>
    <property type="project" value="TreeGrafter"/>
</dbReference>
<name>A0A9E6Y0C9_9ACTN</name>
<dbReference type="RefSeq" id="WP_259311848.1">
    <property type="nucleotide sequence ID" value="NZ_CP087164.1"/>
</dbReference>
<gene>
    <name evidence="5" type="primary">hyi</name>
    <name evidence="5" type="ORF">DSM104329_04226</name>
</gene>
<evidence type="ECO:0000256" key="2">
    <source>
        <dbReference type="PIRNR" id="PIRNR006241"/>
    </source>
</evidence>
<dbReference type="Proteomes" id="UP001162834">
    <property type="component" value="Chromosome"/>
</dbReference>
<feature type="domain" description="Xylose isomerase-like TIM barrel" evidence="4">
    <location>
        <begin position="20"/>
        <end position="256"/>
    </location>
</feature>
<dbReference type="InterPro" id="IPR013022">
    <property type="entry name" value="Xyl_isomerase-like_TIM-brl"/>
</dbReference>
<evidence type="ECO:0000313" key="5">
    <source>
        <dbReference type="EMBL" id="UGS37805.1"/>
    </source>
</evidence>
<dbReference type="PANTHER" id="PTHR43489">
    <property type="entry name" value="ISOMERASE"/>
    <property type="match status" value="1"/>
</dbReference>
<organism evidence="5 6">
    <name type="scientific">Capillimicrobium parvum</name>
    <dbReference type="NCBI Taxonomy" id="2884022"/>
    <lineage>
        <taxon>Bacteria</taxon>
        <taxon>Bacillati</taxon>
        <taxon>Actinomycetota</taxon>
        <taxon>Thermoleophilia</taxon>
        <taxon>Solirubrobacterales</taxon>
        <taxon>Capillimicrobiaceae</taxon>
        <taxon>Capillimicrobium</taxon>
    </lineage>
</organism>
<evidence type="ECO:0000256" key="1">
    <source>
        <dbReference type="ARBA" id="ARBA00023235"/>
    </source>
</evidence>
<comment type="similarity">
    <text evidence="2">Belongs to the hyi family.</text>
</comment>
<dbReference type="GO" id="GO:0008903">
    <property type="term" value="F:hydroxypyruvate isomerase activity"/>
    <property type="evidence" value="ECO:0007669"/>
    <property type="project" value="UniProtKB-EC"/>
</dbReference>
<sequence>MRFSANVCMLFCELPFLARFEAAAACGFGAVELWWPAGLDHGALGEAVRRAGVEVALMNLDAGDVAGGDRGYVNDASRSAEFRRHVPAALDLAERLGCRQVNALAGRALPGVDAGAQLATARENIGFAADAAAQRGIRVVIEPVNPVENPGYLLPHSGECADFIASLGRENVRLQYDVYHAQRTEGELSETIARLLPTIGHVQIADAPGRGEPGTGEIRFAHVLGLLERLGYAGHVGLEYRPTTPATADSFGWIEELGLTRR</sequence>
<dbReference type="EMBL" id="CP087164">
    <property type="protein sequence ID" value="UGS37805.1"/>
    <property type="molecule type" value="Genomic_DNA"/>
</dbReference>
<dbReference type="InterPro" id="IPR050417">
    <property type="entry name" value="Sugar_Epim/Isomerase"/>
</dbReference>
<dbReference type="InterPro" id="IPR036237">
    <property type="entry name" value="Xyl_isomerase-like_sf"/>
</dbReference>
<dbReference type="Gene3D" id="3.20.20.150">
    <property type="entry name" value="Divalent-metal-dependent TIM barrel enzymes"/>
    <property type="match status" value="1"/>
</dbReference>
<accession>A0A9E6Y0C9</accession>
<evidence type="ECO:0000313" key="6">
    <source>
        <dbReference type="Proteomes" id="UP001162834"/>
    </source>
</evidence>
<dbReference type="PANTHER" id="PTHR43489:SF6">
    <property type="entry name" value="HYDROXYPYRUVATE ISOMERASE-RELATED"/>
    <property type="match status" value="1"/>
</dbReference>
<dbReference type="KEGG" id="sbae:DSM104329_04226"/>
<proteinExistence type="inferred from homology"/>
<dbReference type="EC" id="5.3.1.22" evidence="5"/>
<dbReference type="InterPro" id="IPR026040">
    <property type="entry name" value="HyI-like"/>
</dbReference>
<dbReference type="PIRSF" id="PIRSF006241">
    <property type="entry name" value="HyI"/>
    <property type="match status" value="1"/>
</dbReference>
<evidence type="ECO:0000256" key="3">
    <source>
        <dbReference type="PIRSR" id="PIRSR006241-50"/>
    </source>
</evidence>
<keyword evidence="1 2" id="KW-0413">Isomerase</keyword>
<keyword evidence="6" id="KW-1185">Reference proteome</keyword>
<reference evidence="5" key="1">
    <citation type="journal article" date="2022" name="Int. J. Syst. Evol. Microbiol.">
        <title>Pseudomonas aegrilactucae sp. nov. and Pseudomonas morbosilactucae sp. nov., pathogens causing bacterial rot of lettuce in Japan.</title>
        <authorList>
            <person name="Sawada H."/>
            <person name="Fujikawa T."/>
            <person name="Satou M."/>
        </authorList>
    </citation>
    <scope>NUCLEOTIDE SEQUENCE</scope>
    <source>
        <strain evidence="5">0166_1</strain>
    </source>
</reference>
<dbReference type="SUPFAM" id="SSF51658">
    <property type="entry name" value="Xylose isomerase-like"/>
    <property type="match status" value="1"/>
</dbReference>
<feature type="active site" description="Proton donor/acceptor" evidence="3">
    <location>
        <position position="239"/>
    </location>
</feature>
<protein>
    <submittedName>
        <fullName evidence="5">Hydroxypyruvate isomerase</fullName>
        <ecNumber evidence="5">5.3.1.22</ecNumber>
    </submittedName>
</protein>
<feature type="active site" description="Proton donor/acceptor" evidence="3">
    <location>
        <position position="142"/>
    </location>
</feature>
<dbReference type="Pfam" id="PF01261">
    <property type="entry name" value="AP_endonuc_2"/>
    <property type="match status" value="1"/>
</dbReference>
<evidence type="ECO:0000259" key="4">
    <source>
        <dbReference type="Pfam" id="PF01261"/>
    </source>
</evidence>